<keyword evidence="2" id="KW-1185">Reference proteome</keyword>
<name>L8JFE8_9GAMM</name>
<organism evidence="1 2">
    <name type="scientific">Photobacterium marinum</name>
    <dbReference type="NCBI Taxonomy" id="1056511"/>
    <lineage>
        <taxon>Bacteria</taxon>
        <taxon>Pseudomonadati</taxon>
        <taxon>Pseudomonadota</taxon>
        <taxon>Gammaproteobacteria</taxon>
        <taxon>Vibrionales</taxon>
        <taxon>Vibrionaceae</taxon>
        <taxon>Photobacterium</taxon>
    </lineage>
</organism>
<gene>
    <name evidence="1" type="ORF">C942_04677</name>
</gene>
<dbReference type="Proteomes" id="UP000011134">
    <property type="component" value="Unassembled WGS sequence"/>
</dbReference>
<protein>
    <submittedName>
        <fullName evidence="1">Uncharacterized protein</fullName>
    </submittedName>
</protein>
<evidence type="ECO:0000313" key="1">
    <source>
        <dbReference type="EMBL" id="ELR66973.1"/>
    </source>
</evidence>
<dbReference type="AlphaFoldDB" id="L8JFE8"/>
<accession>L8JFE8</accession>
<comment type="caution">
    <text evidence="1">The sequence shown here is derived from an EMBL/GenBank/DDBJ whole genome shotgun (WGS) entry which is preliminary data.</text>
</comment>
<dbReference type="EMBL" id="AMZO01000006">
    <property type="protein sequence ID" value="ELR66973.1"/>
    <property type="molecule type" value="Genomic_DNA"/>
</dbReference>
<dbReference type="PATRIC" id="fig|1056511.3.peg.1511"/>
<proteinExistence type="predicted"/>
<dbReference type="PROSITE" id="PS51257">
    <property type="entry name" value="PROKAR_LIPOPROTEIN"/>
    <property type="match status" value="1"/>
</dbReference>
<sequence>MNWRFSALSVCVLTVALTGCKEEDNGSGYYVKDAQHRIAVSSQNLEEIDVQVAQVQNLPAGDVFQFDDIEFVDEGLAWSIYNRTPQSINSLAVRLGDKQQLALLKLSQTLPAYSQAKLSSSTHTLSKLDFEDQLKLFAPKVQIAGFGVDCSDQSKTCYNAPDDAQRIIYETVLINMRNAFNRKSFSQFADNFFADAANCTKYSGCSSYGDPLLSYSTKNLLTMGMSEHQLGMKVMRNKYAAEGMGGGSSPDINLPVASSGGWASYWESYITPSSANYRPYSVATYNTIFHEVAHAYGFNHDSGMTYGFADAWAKTYVQENLTQAQRENRNVLELPSVLVDSKAIGKGKVRLSYYRPVSKAVSNQVELQIISGQAMGVQIAYNSNQPGSTVDVTFNPIPKAPVYIRSVADNGDYISTLQLKASDMVESPSYTFGGKKYTILEDELLDSEANGWAIRKLCDQPNQELAEKADYQKLWDYMSSNDLLAGLTKGKFLSRDEPSGYLIWMLEFKPDQMVSSKYRMVDSLGADKGLVCVEPAI</sequence>
<reference evidence="1 2" key="1">
    <citation type="submission" date="2012-12" db="EMBL/GenBank/DDBJ databases">
        <title>Genome Assembly of Photobacterium sp. AK15.</title>
        <authorList>
            <person name="Khatri I."/>
            <person name="Vaidya B."/>
            <person name="Srinivas T.N.R."/>
            <person name="Subramanian S."/>
            <person name="Pinnaka A."/>
        </authorList>
    </citation>
    <scope>NUCLEOTIDE SEQUENCE [LARGE SCALE GENOMIC DNA]</scope>
    <source>
        <strain evidence="1 2">AK15</strain>
    </source>
</reference>
<dbReference type="RefSeq" id="WP_007464126.1">
    <property type="nucleotide sequence ID" value="NZ_AMZO01000006.1"/>
</dbReference>
<evidence type="ECO:0000313" key="2">
    <source>
        <dbReference type="Proteomes" id="UP000011134"/>
    </source>
</evidence>